<dbReference type="Gene3D" id="3.40.50.11600">
    <property type="match status" value="1"/>
</dbReference>
<accession>A0A0F9D163</accession>
<protein>
    <recommendedName>
        <fullName evidence="1">CO dehydrogenase/acetyl-CoA synthase delta subunit TIM barrel domain-containing protein</fullName>
    </recommendedName>
</protein>
<evidence type="ECO:0000259" key="1">
    <source>
        <dbReference type="Pfam" id="PF03599"/>
    </source>
</evidence>
<dbReference type="AlphaFoldDB" id="A0A0F9D163"/>
<dbReference type="InterPro" id="IPR016041">
    <property type="entry name" value="Ac-CoA_synth_d_su_TIM-brl"/>
</dbReference>
<dbReference type="Gene3D" id="3.20.20.20">
    <property type="entry name" value="Dihydropteroate synthase-like"/>
    <property type="match status" value="1"/>
</dbReference>
<organism evidence="2">
    <name type="scientific">marine sediment metagenome</name>
    <dbReference type="NCBI Taxonomy" id="412755"/>
    <lineage>
        <taxon>unclassified sequences</taxon>
        <taxon>metagenomes</taxon>
        <taxon>ecological metagenomes</taxon>
    </lineage>
</organism>
<proteinExistence type="predicted"/>
<comment type="caution">
    <text evidence="2">The sequence shown here is derived from an EMBL/GenBank/DDBJ whole genome shotgun (WGS) entry which is preliminary data.</text>
</comment>
<dbReference type="EMBL" id="LAZR01033643">
    <property type="protein sequence ID" value="KKL47491.1"/>
    <property type="molecule type" value="Genomic_DNA"/>
</dbReference>
<dbReference type="Pfam" id="PF03599">
    <property type="entry name" value="CdhD"/>
    <property type="match status" value="1"/>
</dbReference>
<dbReference type="PANTHER" id="PTHR36214">
    <property type="match status" value="1"/>
</dbReference>
<feature type="non-terminal residue" evidence="2">
    <location>
        <position position="1"/>
    </location>
</feature>
<dbReference type="PANTHER" id="PTHR36214:SF3">
    <property type="entry name" value="ACETYL-COA DECARBONYLASE_SYNTHASE COMPLEX SUBUNIT GAMMA"/>
    <property type="match status" value="1"/>
</dbReference>
<sequence>LADLANSAKEAGVEDLVLSFEGSPAGKSVREITTARRAALKKGFRALGYPAMVDVACDDPVRETSLATTFIAKYASIVVINGLDGGELIPLLTAIQNIYTDPQVPNTVEAKLYEVGDVTDTSPVLFTTNFALTYFSVEGEVERSKVPCYISVVDTEGLGVLNAYAGDKISPEKVVKTIEAQKVAEKVKHRKLIIPGLLPSFRAEIAETSEWKEILIGPESATGIPKFLTENWN</sequence>
<dbReference type="InterPro" id="IPR011005">
    <property type="entry name" value="Dihydropteroate_synth-like_sf"/>
</dbReference>
<reference evidence="2" key="1">
    <citation type="journal article" date="2015" name="Nature">
        <title>Complex archaea that bridge the gap between prokaryotes and eukaryotes.</title>
        <authorList>
            <person name="Spang A."/>
            <person name="Saw J.H."/>
            <person name="Jorgensen S.L."/>
            <person name="Zaremba-Niedzwiedzka K."/>
            <person name="Martijn J."/>
            <person name="Lind A.E."/>
            <person name="van Eijk R."/>
            <person name="Schleper C."/>
            <person name="Guy L."/>
            <person name="Ettema T.J."/>
        </authorList>
    </citation>
    <scope>NUCLEOTIDE SEQUENCE</scope>
</reference>
<dbReference type="InterPro" id="IPR051069">
    <property type="entry name" value="ACDS_complex_subunit"/>
</dbReference>
<evidence type="ECO:0000313" key="2">
    <source>
        <dbReference type="EMBL" id="KKL47491.1"/>
    </source>
</evidence>
<name>A0A0F9D163_9ZZZZ</name>
<feature type="domain" description="CO dehydrogenase/acetyl-CoA synthase delta subunit TIM barrel" evidence="1">
    <location>
        <begin position="2"/>
        <end position="227"/>
    </location>
</feature>
<gene>
    <name evidence="2" type="ORF">LCGC14_2335000</name>
</gene>